<dbReference type="EMBL" id="HBHJ01006976">
    <property type="protein sequence ID" value="CAD9670973.1"/>
    <property type="molecule type" value="Transcribed_RNA"/>
</dbReference>
<dbReference type="InterPro" id="IPR036174">
    <property type="entry name" value="Znf_Sec23_Sec24_sf"/>
</dbReference>
<evidence type="ECO:0000256" key="14">
    <source>
        <dbReference type="RuleBase" id="RU365030"/>
    </source>
</evidence>
<keyword evidence="11 14" id="KW-0472">Membrane</keyword>
<dbReference type="InterPro" id="IPR036180">
    <property type="entry name" value="Gelsolin-like_dom_sf"/>
</dbReference>
<dbReference type="Gene3D" id="2.60.40.1670">
    <property type="entry name" value="beta-sandwich domain of Sec23/24"/>
    <property type="match status" value="1"/>
</dbReference>
<dbReference type="Pfam" id="PF08033">
    <property type="entry name" value="Sec23_BS"/>
    <property type="match status" value="1"/>
</dbReference>
<dbReference type="GO" id="GO:0005096">
    <property type="term" value="F:GTPase activator activity"/>
    <property type="evidence" value="ECO:0007669"/>
    <property type="project" value="TreeGrafter"/>
</dbReference>
<keyword evidence="6 14" id="KW-0256">Endoplasmic reticulum</keyword>
<dbReference type="AlphaFoldDB" id="A0A7S2W7G0"/>
<proteinExistence type="inferred from homology"/>
<evidence type="ECO:0000256" key="4">
    <source>
        <dbReference type="ARBA" id="ARBA00022448"/>
    </source>
</evidence>
<gene>
    <name evidence="20" type="ORF">RMAR1173_LOCUS4519</name>
</gene>
<evidence type="ECO:0000256" key="10">
    <source>
        <dbReference type="ARBA" id="ARBA00023034"/>
    </source>
</evidence>
<dbReference type="GO" id="GO:0090110">
    <property type="term" value="P:COPII-coated vesicle cargo loading"/>
    <property type="evidence" value="ECO:0007669"/>
    <property type="project" value="TreeGrafter"/>
</dbReference>
<evidence type="ECO:0000256" key="6">
    <source>
        <dbReference type="ARBA" id="ARBA00022824"/>
    </source>
</evidence>
<dbReference type="Gene3D" id="3.40.20.10">
    <property type="entry name" value="Severin"/>
    <property type="match status" value="1"/>
</dbReference>
<dbReference type="Gene3D" id="3.40.50.410">
    <property type="entry name" value="von Willebrand factor, type A domain"/>
    <property type="match status" value="1"/>
</dbReference>
<dbReference type="PANTHER" id="PTHR11141:SF0">
    <property type="entry name" value="PROTEIN TRANSPORT PROTEIN SEC23"/>
    <property type="match status" value="1"/>
</dbReference>
<keyword evidence="4 14" id="KW-0813">Transport</keyword>
<evidence type="ECO:0000256" key="11">
    <source>
        <dbReference type="ARBA" id="ARBA00023136"/>
    </source>
</evidence>
<evidence type="ECO:0000256" key="8">
    <source>
        <dbReference type="ARBA" id="ARBA00022892"/>
    </source>
</evidence>
<dbReference type="GO" id="GO:0006886">
    <property type="term" value="P:intracellular protein transport"/>
    <property type="evidence" value="ECO:0007669"/>
    <property type="project" value="InterPro"/>
</dbReference>
<keyword evidence="14" id="KW-0963">Cytoplasm</keyword>
<dbReference type="InterPro" id="IPR007123">
    <property type="entry name" value="Gelsolin-like_dom"/>
</dbReference>
<keyword evidence="7 14" id="KW-0862">Zinc</keyword>
<dbReference type="Gene3D" id="1.20.120.730">
    <property type="entry name" value="Sec23/Sec24 helical domain"/>
    <property type="match status" value="1"/>
</dbReference>
<dbReference type="SUPFAM" id="SSF81995">
    <property type="entry name" value="beta-sandwich domain of Sec23/24"/>
    <property type="match status" value="1"/>
</dbReference>
<dbReference type="InterPro" id="IPR006895">
    <property type="entry name" value="Znf_Sec23_Sec24"/>
</dbReference>
<dbReference type="Pfam" id="PF04815">
    <property type="entry name" value="Sec23_helical"/>
    <property type="match status" value="1"/>
</dbReference>
<feature type="domain" description="Sec23/Sec24 trunk" evidence="17">
    <location>
        <begin position="129"/>
        <end position="393"/>
    </location>
</feature>
<dbReference type="Gene3D" id="2.30.30.380">
    <property type="entry name" value="Zn-finger domain of Sec23/24"/>
    <property type="match status" value="1"/>
</dbReference>
<dbReference type="GO" id="GO:0000139">
    <property type="term" value="C:Golgi membrane"/>
    <property type="evidence" value="ECO:0007669"/>
    <property type="project" value="UniProtKB-SubCell"/>
</dbReference>
<reference evidence="20" key="1">
    <citation type="submission" date="2021-01" db="EMBL/GenBank/DDBJ databases">
        <authorList>
            <person name="Corre E."/>
            <person name="Pelletier E."/>
            <person name="Niang G."/>
            <person name="Scheremetjew M."/>
            <person name="Finn R."/>
            <person name="Kale V."/>
            <person name="Holt S."/>
            <person name="Cochrane G."/>
            <person name="Meng A."/>
            <person name="Brown T."/>
            <person name="Cohen L."/>
        </authorList>
    </citation>
    <scope>NUCLEOTIDE SEQUENCE</scope>
    <source>
        <strain evidence="20">CCMP1243</strain>
    </source>
</reference>
<evidence type="ECO:0000313" key="20">
    <source>
        <dbReference type="EMBL" id="CAD9670973.1"/>
    </source>
</evidence>
<evidence type="ECO:0000259" key="18">
    <source>
        <dbReference type="Pfam" id="PF04815"/>
    </source>
</evidence>
<dbReference type="InterPro" id="IPR006900">
    <property type="entry name" value="Sec23/24_helical_dom"/>
</dbReference>
<dbReference type="Pfam" id="PF00626">
    <property type="entry name" value="Gelsolin"/>
    <property type="match status" value="1"/>
</dbReference>
<organism evidence="20">
    <name type="scientific">Rhizochromulina marina</name>
    <dbReference type="NCBI Taxonomy" id="1034831"/>
    <lineage>
        <taxon>Eukaryota</taxon>
        <taxon>Sar</taxon>
        <taxon>Stramenopiles</taxon>
        <taxon>Ochrophyta</taxon>
        <taxon>Dictyochophyceae</taxon>
        <taxon>Rhizochromulinales</taxon>
        <taxon>Rhizochromulina</taxon>
    </lineage>
</organism>
<feature type="domain" description="Gelsolin-like" evidence="15">
    <location>
        <begin position="641"/>
        <end position="726"/>
    </location>
</feature>
<comment type="similarity">
    <text evidence="2 14">Belongs to the SEC23/SEC24 family. SEC23 subfamily.</text>
</comment>
<keyword evidence="5 14" id="KW-0479">Metal-binding</keyword>
<dbReference type="GO" id="GO:0070971">
    <property type="term" value="C:endoplasmic reticulum exit site"/>
    <property type="evidence" value="ECO:0007669"/>
    <property type="project" value="TreeGrafter"/>
</dbReference>
<dbReference type="GO" id="GO:0030127">
    <property type="term" value="C:COPII vesicle coat"/>
    <property type="evidence" value="ECO:0007669"/>
    <property type="project" value="InterPro"/>
</dbReference>
<dbReference type="InterPro" id="IPR036175">
    <property type="entry name" value="Sec23/24_helical_dom_sf"/>
</dbReference>
<feature type="domain" description="Sec23/Sec24 helical" evidence="18">
    <location>
        <begin position="527"/>
        <end position="625"/>
    </location>
</feature>
<evidence type="ECO:0000259" key="16">
    <source>
        <dbReference type="Pfam" id="PF04810"/>
    </source>
</evidence>
<keyword evidence="12 14" id="KW-0968">Cytoplasmic vesicle</keyword>
<dbReference type="FunFam" id="1.20.120.730:FF:000005">
    <property type="entry name" value="Protein transport protein SEC23"/>
    <property type="match status" value="1"/>
</dbReference>
<evidence type="ECO:0000256" key="7">
    <source>
        <dbReference type="ARBA" id="ARBA00022833"/>
    </source>
</evidence>
<dbReference type="InterPro" id="IPR012990">
    <property type="entry name" value="Beta-sandwich_Sec23_24"/>
</dbReference>
<keyword evidence="9 14" id="KW-0653">Protein transport</keyword>
<dbReference type="SUPFAM" id="SSF82754">
    <property type="entry name" value="C-terminal, gelsolin-like domain of Sec23/24"/>
    <property type="match status" value="1"/>
</dbReference>
<name>A0A7S2W7G0_9STRA</name>
<dbReference type="InterPro" id="IPR006896">
    <property type="entry name" value="Sec23/24_trunk_dom"/>
</dbReference>
<accession>A0A7S2W7G0</accession>
<dbReference type="InterPro" id="IPR037364">
    <property type="entry name" value="Sec23"/>
</dbReference>
<evidence type="ECO:0000259" key="17">
    <source>
        <dbReference type="Pfam" id="PF04811"/>
    </source>
</evidence>
<feature type="domain" description="Sec23/Sec24 beta-sandwich" evidence="19">
    <location>
        <begin position="410"/>
        <end position="510"/>
    </location>
</feature>
<evidence type="ECO:0000256" key="13">
    <source>
        <dbReference type="ARBA" id="ARBA00025471"/>
    </source>
</evidence>
<dbReference type="Pfam" id="PF04811">
    <property type="entry name" value="Sec23_trunk"/>
    <property type="match status" value="1"/>
</dbReference>
<evidence type="ECO:0000256" key="9">
    <source>
        <dbReference type="ARBA" id="ARBA00022927"/>
    </source>
</evidence>
<dbReference type="GO" id="GO:0008270">
    <property type="term" value="F:zinc ion binding"/>
    <property type="evidence" value="ECO:0007669"/>
    <property type="project" value="InterPro"/>
</dbReference>
<dbReference type="SUPFAM" id="SSF53300">
    <property type="entry name" value="vWA-like"/>
    <property type="match status" value="1"/>
</dbReference>
<dbReference type="FunFam" id="2.30.30.380:FF:000001">
    <property type="entry name" value="Protein transport protein SEC23"/>
    <property type="match status" value="1"/>
</dbReference>
<protein>
    <recommendedName>
        <fullName evidence="3 14">Protein transport protein SEC23</fullName>
    </recommendedName>
</protein>
<evidence type="ECO:0000256" key="1">
    <source>
        <dbReference type="ARBA" id="ARBA00004255"/>
    </source>
</evidence>
<feature type="domain" description="Zinc finger Sec23/Sec24-type" evidence="16">
    <location>
        <begin position="59"/>
        <end position="97"/>
    </location>
</feature>
<dbReference type="SUPFAM" id="SSF81811">
    <property type="entry name" value="Helical domain of Sec23/24"/>
    <property type="match status" value="1"/>
</dbReference>
<dbReference type="InterPro" id="IPR036465">
    <property type="entry name" value="vWFA_dom_sf"/>
</dbReference>
<evidence type="ECO:0000256" key="12">
    <source>
        <dbReference type="ARBA" id="ARBA00023329"/>
    </source>
</evidence>
<evidence type="ECO:0000256" key="5">
    <source>
        <dbReference type="ARBA" id="ARBA00022723"/>
    </source>
</evidence>
<keyword evidence="8 14" id="KW-0931">ER-Golgi transport</keyword>
<dbReference type="Pfam" id="PF04810">
    <property type="entry name" value="zf-Sec23_Sec24"/>
    <property type="match status" value="1"/>
</dbReference>
<evidence type="ECO:0000256" key="3">
    <source>
        <dbReference type="ARBA" id="ARBA00021212"/>
    </source>
</evidence>
<dbReference type="FunFam" id="3.40.50.410:FF:000008">
    <property type="entry name" value="Protein transport protein SEC23"/>
    <property type="match status" value="1"/>
</dbReference>
<keyword evidence="10" id="KW-0333">Golgi apparatus</keyword>
<dbReference type="SUPFAM" id="SSF82919">
    <property type="entry name" value="Zn-finger domain of Sec23/24"/>
    <property type="match status" value="1"/>
</dbReference>
<comment type="subcellular location">
    <subcellularLocation>
        <location evidence="14">Cytoplasmic vesicle</location>
        <location evidence="14">COPII-coated vesicle membrane</location>
        <topology evidence="14">Peripheral membrane protein</topology>
        <orientation evidence="14">Cytoplasmic side</orientation>
    </subcellularLocation>
    <subcellularLocation>
        <location evidence="14">Endoplasmic reticulum membrane</location>
        <topology evidence="14">Peripheral membrane protein</topology>
        <orientation evidence="14">Cytoplasmic side</orientation>
    </subcellularLocation>
    <subcellularLocation>
        <location evidence="1">Golgi apparatus membrane</location>
        <topology evidence="1">Peripheral membrane protein</topology>
        <orientation evidence="1">Cytoplasmic side</orientation>
    </subcellularLocation>
</comment>
<evidence type="ECO:0000256" key="2">
    <source>
        <dbReference type="ARBA" id="ARBA00009210"/>
    </source>
</evidence>
<dbReference type="InterPro" id="IPR029006">
    <property type="entry name" value="ADF-H/Gelsolin-like_dom_sf"/>
</dbReference>
<dbReference type="PANTHER" id="PTHR11141">
    <property type="entry name" value="PROTEIN TRANSPORT PROTEIN SEC23"/>
    <property type="match status" value="1"/>
</dbReference>
<dbReference type="GO" id="GO:0005789">
    <property type="term" value="C:endoplasmic reticulum membrane"/>
    <property type="evidence" value="ECO:0007669"/>
    <property type="project" value="UniProtKB-SubCell"/>
</dbReference>
<sequence length="769" mass="85853">MDGGGAQDVYAGEERDGARLSWNLWPSNRLEATRIVVPVGCMYTPLKKWSNMPILPYDPIRCSGCGSTLNPYCQVDFRTKLWVCPFCLTRNHFPPHYAENISESNLPAELISQFTTVEYELQTAVPHGPPIFLFCVDTCVDEEEMDELKDSLQQTLNLIPDDSLVGLITFGTHVMVHELGFTECPKSYVFRGTKEYPPQRVQDLLGIAPPGRMGVTAQQAAMAGREPALGKFLLPLSECTFNLEAILEDLQRDPWPVPGDQRVQRCTGVAMSVAVGLLESSFPRQGARIMLFAGGPPTVGPGMVVAREKTQPMRSHTDLEKNKAPLHKDAVKYFQGIAERAVAACHVVDIFACSLDQVGLLEMKVCAERTGGLIVLADSFSQSVFKESLRRVFRRYPDELPTDGGQLQMGFAATLEVTTSREFKIAGAIGPCSSLKKTGPNVAETEIGVGGTSAWSMGGIDPSTTVAVYFEVTNSSQNPLPAHKRRFIQFITTYQHANGKTRLRSTTLCGGWHSDPADSSPIGRSFDQEAAAVLMARVAVFRTSTEEVADILRWVDRSLIRLCAKFADYRKDEPNSFRLPPEFSIYPQFMFHLRRSQFLQLFNTSPDEAAYYRSVLMRETTTNSLVMIQPSLLSYSFNGPPQPAFLDIASVNADTILLLDTFFHVIVFHGERVAMWREQGYQNHDEHKHFRELLLAPQTDAQRIMDQRLPVPRFIMCDQHKSESRFVIAKLNPSVTHNSSDGSSAERIFTDDVSLRVFMEHLMKLAVQS</sequence>
<evidence type="ECO:0000259" key="15">
    <source>
        <dbReference type="Pfam" id="PF00626"/>
    </source>
</evidence>
<dbReference type="FunFam" id="3.40.20.10:FF:000041">
    <property type="entry name" value="Protein transport protein SEC23"/>
    <property type="match status" value="1"/>
</dbReference>
<evidence type="ECO:0000259" key="19">
    <source>
        <dbReference type="Pfam" id="PF08033"/>
    </source>
</evidence>
<comment type="function">
    <text evidence="13 14">Component of the coat protein complex II (COPII) which promotes the formation of transport vesicles from the endoplasmic reticulum (ER). The coat has two main functions, the physical deformation of the endoplasmic reticulum membrane into vesicles and the selection of cargo molecules.</text>
</comment>